<accession>A0A6H1ZSX0</accession>
<organism evidence="1">
    <name type="scientific">viral metagenome</name>
    <dbReference type="NCBI Taxonomy" id="1070528"/>
    <lineage>
        <taxon>unclassified sequences</taxon>
        <taxon>metagenomes</taxon>
        <taxon>organismal metagenomes</taxon>
    </lineage>
</organism>
<proteinExistence type="predicted"/>
<evidence type="ECO:0000313" key="1">
    <source>
        <dbReference type="EMBL" id="QJA50608.1"/>
    </source>
</evidence>
<evidence type="ECO:0000313" key="2">
    <source>
        <dbReference type="EMBL" id="QJH95740.1"/>
    </source>
</evidence>
<gene>
    <name evidence="1" type="ORF">TM448A01832_0010</name>
    <name evidence="2" type="ORF">TM448B00512_0007</name>
</gene>
<dbReference type="EMBL" id="MT144206">
    <property type="protein sequence ID" value="QJA50608.1"/>
    <property type="molecule type" value="Genomic_DNA"/>
</dbReference>
<dbReference type="EMBL" id="MT144628">
    <property type="protein sequence ID" value="QJH95740.1"/>
    <property type="molecule type" value="Genomic_DNA"/>
</dbReference>
<protein>
    <submittedName>
        <fullName evidence="1">Uncharacterized protein</fullName>
    </submittedName>
</protein>
<dbReference type="AlphaFoldDB" id="A0A6H1ZSX0"/>
<reference evidence="1" key="1">
    <citation type="submission" date="2020-03" db="EMBL/GenBank/DDBJ databases">
        <title>The deep terrestrial virosphere.</title>
        <authorList>
            <person name="Holmfeldt K."/>
            <person name="Nilsson E."/>
            <person name="Simone D."/>
            <person name="Lopez-Fernandez M."/>
            <person name="Wu X."/>
            <person name="de Brujin I."/>
            <person name="Lundin D."/>
            <person name="Andersson A."/>
            <person name="Bertilsson S."/>
            <person name="Dopson M."/>
        </authorList>
    </citation>
    <scope>NUCLEOTIDE SEQUENCE</scope>
    <source>
        <strain evidence="1">TM448A01832</strain>
        <strain evidence="2">TM448B00512</strain>
    </source>
</reference>
<name>A0A6H1ZSX0_9ZZZZ</name>
<sequence>MGEATNDAEGLDREMAVDCACRAILAFRYARRATDEERWLDATACFWWFDYWTELAVMFAEMCKIK</sequence>